<sequence length="254" mass="29047">MKKNSFLKMIAVGGLMVAACFGIYSQEKSSANEGKSVQLANAADDPKYQGDYLEEFHYARTLDSTKSRLLDQIHALNIIVKNFGSQVQGSPEELESVKKMYTDALRYYYRRQYIVAGRKMKETEKSLDKLFGRFSDQYNQRADQLLGECADTIVGLEQMSMGSQDAKAVRGRDIASNHHKLQIAYYQMIQADRMRRDYRFKDSLIHLRLAKEYGISILSGLKSEEEGKNIREKYKIDLSDNRNMVYSEGPAKGN</sequence>
<name>A0A2M9ZKN7_9LEPT</name>
<accession>A0A2M9ZKN7</accession>
<dbReference type="EMBL" id="NPDY01000010">
    <property type="protein sequence ID" value="PJZ69399.1"/>
    <property type="molecule type" value="Genomic_DNA"/>
</dbReference>
<evidence type="ECO:0000313" key="2">
    <source>
        <dbReference type="EMBL" id="PJZ72534.1"/>
    </source>
</evidence>
<evidence type="ECO:0000313" key="4">
    <source>
        <dbReference type="Proteomes" id="UP000231990"/>
    </source>
</evidence>
<dbReference type="Proteomes" id="UP000231962">
    <property type="component" value="Unassembled WGS sequence"/>
</dbReference>
<keyword evidence="3" id="KW-1185">Reference proteome</keyword>
<dbReference type="EMBL" id="NPDZ01000009">
    <property type="protein sequence ID" value="PJZ72534.1"/>
    <property type="molecule type" value="Genomic_DNA"/>
</dbReference>
<dbReference type="AlphaFoldDB" id="A0A2M9ZKN7"/>
<dbReference type="OrthoDB" id="338287at2"/>
<dbReference type="Proteomes" id="UP000231990">
    <property type="component" value="Unassembled WGS sequence"/>
</dbReference>
<proteinExistence type="predicted"/>
<reference evidence="3 4" key="1">
    <citation type="submission" date="2017-07" db="EMBL/GenBank/DDBJ databases">
        <title>Leptospira spp. isolated from tropical soils.</title>
        <authorList>
            <person name="Thibeaux R."/>
            <person name="Iraola G."/>
            <person name="Ferres I."/>
            <person name="Bierque E."/>
            <person name="Girault D."/>
            <person name="Soupe-Gilbert M.-E."/>
            <person name="Picardeau M."/>
            <person name="Goarant C."/>
        </authorList>
    </citation>
    <scope>NUCLEOTIDE SEQUENCE [LARGE SCALE GENOMIC DNA]</scope>
    <source>
        <strain evidence="2 4">FH1-B-B1</strain>
        <strain evidence="1 3">FH1-B-C1</strain>
    </source>
</reference>
<comment type="caution">
    <text evidence="2">The sequence shown here is derived from an EMBL/GenBank/DDBJ whole genome shotgun (WGS) entry which is preliminary data.</text>
</comment>
<dbReference type="PROSITE" id="PS51257">
    <property type="entry name" value="PROKAR_LIPOPROTEIN"/>
    <property type="match status" value="1"/>
</dbReference>
<protein>
    <recommendedName>
        <fullName evidence="5">Lipoprotein</fullName>
    </recommendedName>
</protein>
<evidence type="ECO:0000313" key="3">
    <source>
        <dbReference type="Proteomes" id="UP000231962"/>
    </source>
</evidence>
<gene>
    <name evidence="1" type="ORF">CH360_11655</name>
    <name evidence="2" type="ORF">CH373_14090</name>
</gene>
<evidence type="ECO:0000313" key="1">
    <source>
        <dbReference type="EMBL" id="PJZ69399.1"/>
    </source>
</evidence>
<organism evidence="2 4">
    <name type="scientific">Leptospira perolatii</name>
    <dbReference type="NCBI Taxonomy" id="2023191"/>
    <lineage>
        <taxon>Bacteria</taxon>
        <taxon>Pseudomonadati</taxon>
        <taxon>Spirochaetota</taxon>
        <taxon>Spirochaetia</taxon>
        <taxon>Leptospirales</taxon>
        <taxon>Leptospiraceae</taxon>
        <taxon>Leptospira</taxon>
    </lineage>
</organism>
<evidence type="ECO:0008006" key="5">
    <source>
        <dbReference type="Google" id="ProtNLM"/>
    </source>
</evidence>